<feature type="chain" id="PRO_5007853730" evidence="1">
    <location>
        <begin position="21"/>
        <end position="51"/>
    </location>
</feature>
<organism evidence="2 3">
    <name type="scientific">Daphnia magna</name>
    <dbReference type="NCBI Taxonomy" id="35525"/>
    <lineage>
        <taxon>Eukaryota</taxon>
        <taxon>Metazoa</taxon>
        <taxon>Ecdysozoa</taxon>
        <taxon>Arthropoda</taxon>
        <taxon>Crustacea</taxon>
        <taxon>Branchiopoda</taxon>
        <taxon>Diplostraca</taxon>
        <taxon>Cladocera</taxon>
        <taxon>Anomopoda</taxon>
        <taxon>Daphniidae</taxon>
        <taxon>Daphnia</taxon>
    </lineage>
</organism>
<keyword evidence="3" id="KW-1185">Reference proteome</keyword>
<reference evidence="2 3" key="1">
    <citation type="submission" date="2016-03" db="EMBL/GenBank/DDBJ databases">
        <title>EvidentialGene: Evidence-directed Construction of Genes on Genomes.</title>
        <authorList>
            <person name="Gilbert D.G."/>
            <person name="Choi J.-H."/>
            <person name="Mockaitis K."/>
            <person name="Colbourne J."/>
            <person name="Pfrender M."/>
        </authorList>
    </citation>
    <scope>NUCLEOTIDE SEQUENCE [LARGE SCALE GENOMIC DNA]</scope>
    <source>
        <strain evidence="2 3">Xinb3</strain>
        <tissue evidence="2">Complete organism</tissue>
    </source>
</reference>
<name>A0A164UY01_9CRUS</name>
<comment type="caution">
    <text evidence="2">The sequence shown here is derived from an EMBL/GenBank/DDBJ whole genome shotgun (WGS) entry which is preliminary data.</text>
</comment>
<keyword evidence="1" id="KW-0732">Signal</keyword>
<gene>
    <name evidence="2" type="ORF">APZ42_023505</name>
</gene>
<evidence type="ECO:0000313" key="2">
    <source>
        <dbReference type="EMBL" id="KZS11780.1"/>
    </source>
</evidence>
<protein>
    <submittedName>
        <fullName evidence="2">Uncharacterized protein</fullName>
    </submittedName>
</protein>
<dbReference type="Proteomes" id="UP000076858">
    <property type="component" value="Unassembled WGS sequence"/>
</dbReference>
<evidence type="ECO:0000313" key="3">
    <source>
        <dbReference type="Proteomes" id="UP000076858"/>
    </source>
</evidence>
<accession>A0A164UY01</accession>
<proteinExistence type="predicted"/>
<dbReference type="EMBL" id="LRGB01001569">
    <property type="protein sequence ID" value="KZS11780.1"/>
    <property type="molecule type" value="Genomic_DNA"/>
</dbReference>
<evidence type="ECO:0000256" key="1">
    <source>
        <dbReference type="SAM" id="SignalP"/>
    </source>
</evidence>
<feature type="signal peptide" evidence="1">
    <location>
        <begin position="1"/>
        <end position="20"/>
    </location>
</feature>
<dbReference type="AlphaFoldDB" id="A0A164UY01"/>
<sequence length="51" mass="5812">MFLNSPYGLLSTILFRLATSLKCFSNQQQFKGSGPDSFFFVCCHGFFPFSF</sequence>